<dbReference type="InterPro" id="IPR025870">
    <property type="entry name" value="Glyoxalase-like_dom"/>
</dbReference>
<gene>
    <name evidence="2" type="ORF">WAX74_14280</name>
</gene>
<sequence>MYLDHIVHFVTKKPTEVADDWKGKGLHAVVGGQHTHWGTYNALLYTKNSYIEWLALEHEEIAVNANHPLINLLLHDLNVRPGFGTVCIRTNKIDELCNQLDRKGIETSGVLQAERKTTSGKVRKWKMLFIKEEISKDLPTPFFIEWEESDEERYHSLKEDGTVEDSNLDLTISTCEFYVRNPREVMDKWKKYFDMNEQDEQTLLLANTKLVFKKLEAEEQERLSCVYLNGLGEEKTIYYEQAKYCFC</sequence>
<evidence type="ECO:0000313" key="2">
    <source>
        <dbReference type="EMBL" id="MEI4770790.1"/>
    </source>
</evidence>
<organism evidence="2 3">
    <name type="scientific">Psychrobacillus mangrovi</name>
    <dbReference type="NCBI Taxonomy" id="3117745"/>
    <lineage>
        <taxon>Bacteria</taxon>
        <taxon>Bacillati</taxon>
        <taxon>Bacillota</taxon>
        <taxon>Bacilli</taxon>
        <taxon>Bacillales</taxon>
        <taxon>Bacillaceae</taxon>
        <taxon>Psychrobacillus</taxon>
    </lineage>
</organism>
<name>A0ABU8F718_9BACI</name>
<accession>A0ABU8F718</accession>
<dbReference type="PANTHER" id="PTHR40265:SF1">
    <property type="entry name" value="GLYOXALASE-LIKE DOMAIN-CONTAINING PROTEIN"/>
    <property type="match status" value="1"/>
</dbReference>
<dbReference type="Gene3D" id="3.10.180.10">
    <property type="entry name" value="2,3-Dihydroxybiphenyl 1,2-Dioxygenase, domain 1"/>
    <property type="match status" value="1"/>
</dbReference>
<proteinExistence type="predicted"/>
<evidence type="ECO:0000313" key="3">
    <source>
        <dbReference type="Proteomes" id="UP001364890"/>
    </source>
</evidence>
<dbReference type="RefSeq" id="WP_336498352.1">
    <property type="nucleotide sequence ID" value="NZ_JBAWSY010000011.1"/>
</dbReference>
<dbReference type="InterPro" id="IPR029068">
    <property type="entry name" value="Glyas_Bleomycin-R_OHBP_Dase"/>
</dbReference>
<feature type="domain" description="Glyoxalase-like" evidence="1">
    <location>
        <begin position="3"/>
        <end position="192"/>
    </location>
</feature>
<reference evidence="2 3" key="1">
    <citation type="submission" date="2024-01" db="EMBL/GenBank/DDBJ databases">
        <title>Seven novel Bacillus-like species.</title>
        <authorList>
            <person name="Liu G."/>
        </authorList>
    </citation>
    <scope>NUCLEOTIDE SEQUENCE [LARGE SCALE GENOMIC DNA]</scope>
    <source>
        <strain evidence="2 3">FJAT-51614</strain>
    </source>
</reference>
<dbReference type="EMBL" id="JBAWSY010000011">
    <property type="protein sequence ID" value="MEI4770790.1"/>
    <property type="molecule type" value="Genomic_DNA"/>
</dbReference>
<protein>
    <submittedName>
        <fullName evidence="2">VOC family protein</fullName>
    </submittedName>
</protein>
<dbReference type="Proteomes" id="UP001364890">
    <property type="component" value="Unassembled WGS sequence"/>
</dbReference>
<dbReference type="PANTHER" id="PTHR40265">
    <property type="entry name" value="BLL2707 PROTEIN"/>
    <property type="match status" value="1"/>
</dbReference>
<evidence type="ECO:0000259" key="1">
    <source>
        <dbReference type="Pfam" id="PF13468"/>
    </source>
</evidence>
<dbReference type="Pfam" id="PF13468">
    <property type="entry name" value="Glyoxalase_3"/>
    <property type="match status" value="1"/>
</dbReference>
<keyword evidence="3" id="KW-1185">Reference proteome</keyword>
<comment type="caution">
    <text evidence="2">The sequence shown here is derived from an EMBL/GenBank/DDBJ whole genome shotgun (WGS) entry which is preliminary data.</text>
</comment>